<dbReference type="KEGG" id="phc:BBI08_06260"/>
<dbReference type="RefSeq" id="WP_008497863.1">
    <property type="nucleotide sequence ID" value="NZ_CP016537.2"/>
</dbReference>
<gene>
    <name evidence="1" type="ORF">BBI08_06260</name>
</gene>
<organism evidence="1 2">
    <name type="scientific">Planococcus halocryophilus</name>
    <dbReference type="NCBI Taxonomy" id="1215089"/>
    <lineage>
        <taxon>Bacteria</taxon>
        <taxon>Bacillati</taxon>
        <taxon>Bacillota</taxon>
        <taxon>Bacilli</taxon>
        <taxon>Bacillales</taxon>
        <taxon>Caryophanaceae</taxon>
        <taxon>Planococcus</taxon>
    </lineage>
</organism>
<evidence type="ECO:0000313" key="1">
    <source>
        <dbReference type="EMBL" id="ANU13468.1"/>
    </source>
</evidence>
<accession>A0A1C7DQ43</accession>
<protein>
    <submittedName>
        <fullName evidence="1">Uncharacterized protein</fullName>
    </submittedName>
</protein>
<dbReference type="AlphaFoldDB" id="A0A1C7DQ43"/>
<dbReference type="STRING" id="1215089.BBI08_06260"/>
<dbReference type="EMBL" id="CP016537">
    <property type="protein sequence ID" value="ANU13468.1"/>
    <property type="molecule type" value="Genomic_DNA"/>
</dbReference>
<dbReference type="Proteomes" id="UP000092687">
    <property type="component" value="Chromosome"/>
</dbReference>
<evidence type="ECO:0000313" key="2">
    <source>
        <dbReference type="Proteomes" id="UP000092687"/>
    </source>
</evidence>
<name>A0A1C7DQ43_9BACL</name>
<reference evidence="2" key="2">
    <citation type="submission" date="2016-10" db="EMBL/GenBank/DDBJ databases">
        <authorList>
            <person name="See-Too W.S."/>
        </authorList>
    </citation>
    <scope>NUCLEOTIDE SEQUENCE [LARGE SCALE GENOMIC DNA]</scope>
    <source>
        <strain evidence="2">DSM 24743</strain>
    </source>
</reference>
<dbReference type="OrthoDB" id="2721308at2"/>
<sequence>MNFQSVNAYLNKMRKTAGYFDLDVTDQEKEVFEATELLKDNFEASKLTDRAVALQVVYTLEGEDEEYAKLKRHGVTSYSVKGVSVSFEGTGISPDVISLLLPKESKARVGRLV</sequence>
<keyword evidence="2" id="KW-1185">Reference proteome</keyword>
<reference evidence="2" key="1">
    <citation type="submission" date="2016-07" db="EMBL/GenBank/DDBJ databases">
        <authorList>
            <person name="See-Too W.S."/>
        </authorList>
    </citation>
    <scope>NUCLEOTIDE SEQUENCE [LARGE SCALE GENOMIC DNA]</scope>
    <source>
        <strain evidence="2">DSM 24743</strain>
    </source>
</reference>
<proteinExistence type="predicted"/>